<name>A0A4P2Q614_SORCE</name>
<organism evidence="1 2">
    <name type="scientific">Sorangium cellulosum</name>
    <name type="common">Polyangium cellulosum</name>
    <dbReference type="NCBI Taxonomy" id="56"/>
    <lineage>
        <taxon>Bacteria</taxon>
        <taxon>Pseudomonadati</taxon>
        <taxon>Myxococcota</taxon>
        <taxon>Polyangia</taxon>
        <taxon>Polyangiales</taxon>
        <taxon>Polyangiaceae</taxon>
        <taxon>Sorangium</taxon>
    </lineage>
</organism>
<reference evidence="1 2" key="1">
    <citation type="submission" date="2015-09" db="EMBL/GenBank/DDBJ databases">
        <title>Sorangium comparison.</title>
        <authorList>
            <person name="Zaburannyi N."/>
            <person name="Bunk B."/>
            <person name="Overmann J."/>
            <person name="Mueller R."/>
        </authorList>
    </citation>
    <scope>NUCLEOTIDE SEQUENCE [LARGE SCALE GENOMIC DNA]</scope>
    <source>
        <strain evidence="1 2">So ceGT47</strain>
    </source>
</reference>
<protein>
    <submittedName>
        <fullName evidence="1">Uncharacterized protein</fullName>
    </submittedName>
</protein>
<dbReference type="OrthoDB" id="1446882at2"/>
<evidence type="ECO:0000313" key="2">
    <source>
        <dbReference type="Proteomes" id="UP000295781"/>
    </source>
</evidence>
<evidence type="ECO:0000313" key="1">
    <source>
        <dbReference type="EMBL" id="AUX24884.1"/>
    </source>
</evidence>
<sequence>MSAHEYELIVEQSVKFLDRRPNAPSFDLRSCFKSLYDFQSRYDTGFTHLRVIGPLVKHRFVYAFGVEDHPGYERYRGVLQELRGFCEVLRDPTRPWDDATNPTIGHYCDPVEEWGDDYAESFPPELRRGRLYVEAGGELWRAFVDAGKLTGADAVPPQEIPIQRVVALIAREAASCGDGLLVRMWLPLLCYDLASLGRASLSADPDVQTVRRIAKAMDVLSIRSEDLEYGALQLPPEDIVEDEDTVRWWLALEDV</sequence>
<dbReference type="RefSeq" id="WP_129351453.1">
    <property type="nucleotide sequence ID" value="NZ_CP012670.1"/>
</dbReference>
<accession>A0A4P2Q614</accession>
<dbReference type="Proteomes" id="UP000295781">
    <property type="component" value="Chromosome"/>
</dbReference>
<proteinExistence type="predicted"/>
<dbReference type="EMBL" id="CP012670">
    <property type="protein sequence ID" value="AUX24884.1"/>
    <property type="molecule type" value="Genomic_DNA"/>
</dbReference>
<dbReference type="AlphaFoldDB" id="A0A4P2Q614"/>
<gene>
    <name evidence="1" type="ORF">SOCEGT47_054240</name>
</gene>